<comment type="subcellular location">
    <subcellularLocation>
        <location evidence="1">Cell membrane</location>
        <topology evidence="1">Multi-pass membrane protein</topology>
    </subcellularLocation>
</comment>
<dbReference type="PANTHER" id="PTHR24234">
    <property type="entry name" value="LYSOPHOSPHATIDIC ACID RECEPTOR 5/SPHINGOSYLPHOSPHORYLCHOLINE RECEPTOR"/>
    <property type="match status" value="1"/>
</dbReference>
<evidence type="ECO:0000256" key="13">
    <source>
        <dbReference type="SAM" id="MobiDB-lite"/>
    </source>
</evidence>
<evidence type="ECO:0000259" key="15">
    <source>
        <dbReference type="PROSITE" id="PS50262"/>
    </source>
</evidence>
<keyword evidence="8" id="KW-1015">Disulfide bond</keyword>
<evidence type="ECO:0000313" key="17">
    <source>
        <dbReference type="Proteomes" id="UP000314982"/>
    </source>
</evidence>
<dbReference type="GO" id="GO:0010972">
    <property type="term" value="P:negative regulation of G2/M transition of mitotic cell cycle"/>
    <property type="evidence" value="ECO:0007669"/>
    <property type="project" value="TreeGrafter"/>
</dbReference>
<comment type="similarity">
    <text evidence="2 12">Belongs to the G-protein coupled receptor 1 family.</text>
</comment>
<dbReference type="FunFam" id="1.20.1070.10:FF:000065">
    <property type="entry name" value="G-protein coupled receptor 4"/>
    <property type="match status" value="1"/>
</dbReference>
<sequence>MKVEEACSLSDSNEFQETIQLNDTMHDPTVTQTSVAAINWSTDAPPCTPNYEEDRVPLVVLYSVVLVIGLPANIATVYLTFLQVRRKNVLGIYLLSLSVCDLMYLCTLPMWANYVNAGHQWRWSSMACKVTGYFFFNNMYISIFLLCCVSSDRYVAVVYAVESRGLRRQRLAVAVTVAIVLVVFVGHVPVFTMPEGDAEEGQRRCFEPGKGTSTVTGFNYARFVIGFLAPLVVLVVTNRAILANVQASTGLRQCQKERVRYLAFAVVVLFLVCFAPYHVILLLRAVTFHFPELQKCHFQESLYTPYTISLGLSTFNSAINPILYVLSSDNIRKELRRGLAGLRGRAILRPRSTDSSQHKMHNSKNSSEVAAATQEGEKHGR</sequence>
<feature type="transmembrane region" description="Helical" evidence="14">
    <location>
        <begin position="261"/>
        <end position="283"/>
    </location>
</feature>
<reference evidence="17" key="1">
    <citation type="submission" date="2018-06" db="EMBL/GenBank/DDBJ databases">
        <title>Genome assembly of Danube salmon.</title>
        <authorList>
            <person name="Macqueen D.J."/>
            <person name="Gundappa M.K."/>
        </authorList>
    </citation>
    <scope>NUCLEOTIDE SEQUENCE [LARGE SCALE GENOMIC DNA]</scope>
</reference>
<evidence type="ECO:0000256" key="4">
    <source>
        <dbReference type="ARBA" id="ARBA00022692"/>
    </source>
</evidence>
<dbReference type="Proteomes" id="UP000314982">
    <property type="component" value="Unassembled WGS sequence"/>
</dbReference>
<name>A0A4W5REZ3_9TELE</name>
<feature type="transmembrane region" description="Helical" evidence="14">
    <location>
        <begin position="59"/>
        <end position="82"/>
    </location>
</feature>
<feature type="transmembrane region" description="Helical" evidence="14">
    <location>
        <begin position="303"/>
        <end position="326"/>
    </location>
</feature>
<dbReference type="GO" id="GO:0000082">
    <property type="term" value="P:G1/S transition of mitotic cell cycle"/>
    <property type="evidence" value="ECO:0007669"/>
    <property type="project" value="TreeGrafter"/>
</dbReference>
<feature type="transmembrane region" description="Helical" evidence="14">
    <location>
        <begin position="171"/>
        <end position="191"/>
    </location>
</feature>
<feature type="domain" description="G-protein coupled receptors family 1 profile" evidence="15">
    <location>
        <begin position="72"/>
        <end position="324"/>
    </location>
</feature>
<dbReference type="PROSITE" id="PS00237">
    <property type="entry name" value="G_PROTEIN_RECEP_F1_1"/>
    <property type="match status" value="1"/>
</dbReference>
<feature type="transmembrane region" description="Helical" evidence="14">
    <location>
        <begin position="132"/>
        <end position="150"/>
    </location>
</feature>
<dbReference type="PRINTS" id="PR00237">
    <property type="entry name" value="GPCRRHODOPSN"/>
</dbReference>
<evidence type="ECO:0000256" key="6">
    <source>
        <dbReference type="ARBA" id="ARBA00023040"/>
    </source>
</evidence>
<evidence type="ECO:0000256" key="7">
    <source>
        <dbReference type="ARBA" id="ARBA00023136"/>
    </source>
</evidence>
<evidence type="ECO:0000256" key="5">
    <source>
        <dbReference type="ARBA" id="ARBA00022989"/>
    </source>
</evidence>
<evidence type="ECO:0000256" key="3">
    <source>
        <dbReference type="ARBA" id="ARBA00022475"/>
    </source>
</evidence>
<keyword evidence="6 12" id="KW-0297">G-protein coupled receptor</keyword>
<evidence type="ECO:0000256" key="11">
    <source>
        <dbReference type="ARBA" id="ARBA00023224"/>
    </source>
</evidence>
<dbReference type="Pfam" id="PF00001">
    <property type="entry name" value="7tm_1"/>
    <property type="match status" value="1"/>
</dbReference>
<protein>
    <recommendedName>
        <fullName evidence="15">G-protein coupled receptors family 1 profile domain-containing protein</fullName>
    </recommendedName>
</protein>
<organism evidence="16 17">
    <name type="scientific">Hucho hucho</name>
    <name type="common">huchen</name>
    <dbReference type="NCBI Taxonomy" id="62062"/>
    <lineage>
        <taxon>Eukaryota</taxon>
        <taxon>Metazoa</taxon>
        <taxon>Chordata</taxon>
        <taxon>Craniata</taxon>
        <taxon>Vertebrata</taxon>
        <taxon>Euteleostomi</taxon>
        <taxon>Actinopterygii</taxon>
        <taxon>Neopterygii</taxon>
        <taxon>Teleostei</taxon>
        <taxon>Protacanthopterygii</taxon>
        <taxon>Salmoniformes</taxon>
        <taxon>Salmonidae</taxon>
        <taxon>Salmoninae</taxon>
        <taxon>Hucho</taxon>
    </lineage>
</organism>
<evidence type="ECO:0000256" key="9">
    <source>
        <dbReference type="ARBA" id="ARBA00023170"/>
    </source>
</evidence>
<evidence type="ECO:0000256" key="10">
    <source>
        <dbReference type="ARBA" id="ARBA00023180"/>
    </source>
</evidence>
<reference evidence="16" key="2">
    <citation type="submission" date="2025-08" db="UniProtKB">
        <authorList>
            <consortium name="Ensembl"/>
        </authorList>
    </citation>
    <scope>IDENTIFICATION</scope>
</reference>
<evidence type="ECO:0000256" key="2">
    <source>
        <dbReference type="ARBA" id="ARBA00010663"/>
    </source>
</evidence>
<keyword evidence="5 14" id="KW-1133">Transmembrane helix</keyword>
<dbReference type="SUPFAM" id="SSF81321">
    <property type="entry name" value="Family A G protein-coupled receptor-like"/>
    <property type="match status" value="1"/>
</dbReference>
<dbReference type="PRINTS" id="PR01157">
    <property type="entry name" value="P2YPURNOCPTR"/>
</dbReference>
<keyword evidence="17" id="KW-1185">Reference proteome</keyword>
<keyword evidence="9 12" id="KW-0675">Receptor</keyword>
<evidence type="ECO:0000256" key="14">
    <source>
        <dbReference type="SAM" id="Phobius"/>
    </source>
</evidence>
<evidence type="ECO:0000313" key="16">
    <source>
        <dbReference type="Ensembl" id="ENSHHUP00000082914.1"/>
    </source>
</evidence>
<keyword evidence="3" id="KW-1003">Cell membrane</keyword>
<feature type="region of interest" description="Disordered" evidence="13">
    <location>
        <begin position="351"/>
        <end position="381"/>
    </location>
</feature>
<keyword evidence="11 12" id="KW-0807">Transducer</keyword>
<evidence type="ECO:0000256" key="12">
    <source>
        <dbReference type="RuleBase" id="RU000688"/>
    </source>
</evidence>
<reference evidence="16" key="3">
    <citation type="submission" date="2025-09" db="UniProtKB">
        <authorList>
            <consortium name="Ensembl"/>
        </authorList>
    </citation>
    <scope>IDENTIFICATION</scope>
</reference>
<dbReference type="InterPro" id="IPR000276">
    <property type="entry name" value="GPCR_Rhodpsn"/>
</dbReference>
<keyword evidence="7 14" id="KW-0472">Membrane</keyword>
<accession>A0A4W5REZ3</accession>
<dbReference type="GO" id="GO:0004930">
    <property type="term" value="F:G protein-coupled receptor activity"/>
    <property type="evidence" value="ECO:0007669"/>
    <property type="project" value="UniProtKB-KW"/>
</dbReference>
<keyword evidence="10" id="KW-0325">Glycoprotein</keyword>
<feature type="transmembrane region" description="Helical" evidence="14">
    <location>
        <begin position="220"/>
        <end position="241"/>
    </location>
</feature>
<dbReference type="InterPro" id="IPR017452">
    <property type="entry name" value="GPCR_Rhodpsn_7TM"/>
</dbReference>
<proteinExistence type="inferred from homology"/>
<feature type="transmembrane region" description="Helical" evidence="14">
    <location>
        <begin position="89"/>
        <end position="112"/>
    </location>
</feature>
<dbReference type="Gene3D" id="1.20.1070.10">
    <property type="entry name" value="Rhodopsin 7-helix transmembrane proteins"/>
    <property type="match status" value="1"/>
</dbReference>
<dbReference type="Ensembl" id="ENSHHUT00000085531.1">
    <property type="protein sequence ID" value="ENSHHUP00000082914.1"/>
    <property type="gene ID" value="ENSHHUG00000048154.1"/>
</dbReference>
<dbReference type="PROSITE" id="PS50262">
    <property type="entry name" value="G_PROTEIN_RECEP_F1_2"/>
    <property type="match status" value="1"/>
</dbReference>
<dbReference type="AlphaFoldDB" id="A0A4W5REZ3"/>
<dbReference type="STRING" id="62062.ENSHHUP00000082914"/>
<evidence type="ECO:0000256" key="1">
    <source>
        <dbReference type="ARBA" id="ARBA00004651"/>
    </source>
</evidence>
<evidence type="ECO:0000256" key="8">
    <source>
        <dbReference type="ARBA" id="ARBA00023157"/>
    </source>
</evidence>
<keyword evidence="4 12" id="KW-0812">Transmembrane</keyword>
<dbReference type="GeneTree" id="ENSGT00950000183136"/>
<dbReference type="GO" id="GO:0005886">
    <property type="term" value="C:plasma membrane"/>
    <property type="evidence" value="ECO:0007669"/>
    <property type="project" value="UniProtKB-SubCell"/>
</dbReference>
<dbReference type="PANTHER" id="PTHR24234:SF7">
    <property type="entry name" value="G-PROTEIN COUPLED RECEPTOR 132-RELATED"/>
    <property type="match status" value="1"/>
</dbReference>